<comment type="catalytic activity">
    <reaction evidence="1 10">
        <text>(2R,3S)-3-isopropylmalate = (2S)-2-isopropylmalate</text>
        <dbReference type="Rhea" id="RHEA:32287"/>
        <dbReference type="ChEBI" id="CHEBI:1178"/>
        <dbReference type="ChEBI" id="CHEBI:35121"/>
        <dbReference type="EC" id="4.2.1.33"/>
    </reaction>
</comment>
<keyword evidence="7 10" id="KW-0028">Amino-acid biosynthesis</keyword>
<dbReference type="PANTHER" id="PTHR43345">
    <property type="entry name" value="3-ISOPROPYLMALATE DEHYDRATASE SMALL SUBUNIT 2-RELATED-RELATED"/>
    <property type="match status" value="1"/>
</dbReference>
<dbReference type="EMBL" id="UHIA01000004">
    <property type="protein sequence ID" value="SUO98306.1"/>
    <property type="molecule type" value="Genomic_DNA"/>
</dbReference>
<name>A0A380N1Y3_9GAMM</name>
<evidence type="ECO:0000256" key="10">
    <source>
        <dbReference type="HAMAP-Rule" id="MF_01031"/>
    </source>
</evidence>
<evidence type="ECO:0000256" key="4">
    <source>
        <dbReference type="ARBA" id="ARBA00009845"/>
    </source>
</evidence>
<dbReference type="NCBIfam" id="TIGR00171">
    <property type="entry name" value="leuD"/>
    <property type="match status" value="1"/>
</dbReference>
<evidence type="ECO:0000256" key="6">
    <source>
        <dbReference type="ARBA" id="ARBA00022430"/>
    </source>
</evidence>
<dbReference type="InterPro" id="IPR015928">
    <property type="entry name" value="Aconitase/3IPM_dehydase_swvl"/>
</dbReference>
<dbReference type="FunFam" id="3.20.19.10:FF:000003">
    <property type="entry name" value="3-isopropylmalate dehydratase small subunit"/>
    <property type="match status" value="1"/>
</dbReference>
<dbReference type="CDD" id="cd01577">
    <property type="entry name" value="IPMI_Swivel"/>
    <property type="match status" value="1"/>
</dbReference>
<dbReference type="HAMAP" id="MF_01031">
    <property type="entry name" value="LeuD_type1"/>
    <property type="match status" value="1"/>
</dbReference>
<evidence type="ECO:0000256" key="7">
    <source>
        <dbReference type="ARBA" id="ARBA00022605"/>
    </source>
</evidence>
<evidence type="ECO:0000256" key="3">
    <source>
        <dbReference type="ARBA" id="ARBA00004729"/>
    </source>
</evidence>
<comment type="pathway">
    <text evidence="3 10">Amino-acid biosynthesis; L-leucine biosynthesis; L-leucine from 3-methyl-2-oxobutanoate: step 2/4.</text>
</comment>
<sequence>MKPLTVYTATTVPVMADNIDTDIIIPKQYLKSIFKTGFGEFAFDPWRYHEDRRLKEEFPLNQPQYQGAGILITGENFGCGSSREHAAWALQDTGLRVVIAGGYSDIFYNNWLNNGNLPIVLPHDVREKLAALPPSQAITVDLENKVVRVGEDSYAFEIGEDWRQRLLKGQDSISLTLLHEEAIAAYETQHG</sequence>
<gene>
    <name evidence="10 12" type="primary">leuD</name>
    <name evidence="12" type="ORF">NCTC10717_02048</name>
</gene>
<dbReference type="OrthoDB" id="9777465at2"/>
<evidence type="ECO:0000256" key="2">
    <source>
        <dbReference type="ARBA" id="ARBA00002695"/>
    </source>
</evidence>
<dbReference type="GO" id="GO:0009098">
    <property type="term" value="P:L-leucine biosynthetic process"/>
    <property type="evidence" value="ECO:0007669"/>
    <property type="project" value="UniProtKB-UniRule"/>
</dbReference>
<evidence type="ECO:0000313" key="13">
    <source>
        <dbReference type="Proteomes" id="UP000254575"/>
    </source>
</evidence>
<accession>A0A380N1Y3</accession>
<evidence type="ECO:0000256" key="1">
    <source>
        <dbReference type="ARBA" id="ARBA00000491"/>
    </source>
</evidence>
<keyword evidence="8 10" id="KW-0456">Lyase</keyword>
<reference evidence="12 13" key="1">
    <citation type="submission" date="2018-06" db="EMBL/GenBank/DDBJ databases">
        <authorList>
            <consortium name="Pathogen Informatics"/>
            <person name="Doyle S."/>
        </authorList>
    </citation>
    <scope>NUCLEOTIDE SEQUENCE [LARGE SCALE GENOMIC DNA]</scope>
    <source>
        <strain evidence="12 13">NCTC10717</strain>
    </source>
</reference>
<evidence type="ECO:0000313" key="12">
    <source>
        <dbReference type="EMBL" id="SUO98306.1"/>
    </source>
</evidence>
<comment type="function">
    <text evidence="2 10">Catalyzes the isomerization between 2-isopropylmalate and 3-isopropylmalate, via the formation of 2-isopropylmaleate.</text>
</comment>
<keyword evidence="6 10" id="KW-0432">Leucine biosynthesis</keyword>
<keyword evidence="9 10" id="KW-0100">Branched-chain amino acid biosynthesis</keyword>
<comment type="subunit">
    <text evidence="5 10">Heterodimer of LeuC and LeuD.</text>
</comment>
<organism evidence="12 13">
    <name type="scientific">Suttonella indologenes</name>
    <dbReference type="NCBI Taxonomy" id="13276"/>
    <lineage>
        <taxon>Bacteria</taxon>
        <taxon>Pseudomonadati</taxon>
        <taxon>Pseudomonadota</taxon>
        <taxon>Gammaproteobacteria</taxon>
        <taxon>Cardiobacteriales</taxon>
        <taxon>Cardiobacteriaceae</taxon>
        <taxon>Suttonella</taxon>
    </lineage>
</organism>
<dbReference type="EC" id="4.2.1.33" evidence="10"/>
<proteinExistence type="inferred from homology"/>
<dbReference type="InterPro" id="IPR000573">
    <property type="entry name" value="AconitaseA/IPMdHydase_ssu_swvl"/>
</dbReference>
<dbReference type="InterPro" id="IPR050075">
    <property type="entry name" value="LeuD"/>
</dbReference>
<dbReference type="GO" id="GO:0009316">
    <property type="term" value="C:3-isopropylmalate dehydratase complex"/>
    <property type="evidence" value="ECO:0007669"/>
    <property type="project" value="InterPro"/>
</dbReference>
<dbReference type="Gene3D" id="3.20.19.10">
    <property type="entry name" value="Aconitase, domain 4"/>
    <property type="match status" value="1"/>
</dbReference>
<dbReference type="SUPFAM" id="SSF52016">
    <property type="entry name" value="LeuD/IlvD-like"/>
    <property type="match status" value="1"/>
</dbReference>
<feature type="domain" description="Aconitase A/isopropylmalate dehydratase small subunit swivel" evidence="11">
    <location>
        <begin position="1"/>
        <end position="122"/>
    </location>
</feature>
<dbReference type="InterPro" id="IPR004431">
    <property type="entry name" value="3-IsopropMal_deHydase_ssu"/>
</dbReference>
<dbReference type="GO" id="GO:0003861">
    <property type="term" value="F:3-isopropylmalate dehydratase activity"/>
    <property type="evidence" value="ECO:0007669"/>
    <property type="project" value="UniProtKB-UniRule"/>
</dbReference>
<protein>
    <recommendedName>
        <fullName evidence="10">3-isopropylmalate dehydratase small subunit</fullName>
        <ecNumber evidence="10">4.2.1.33</ecNumber>
    </recommendedName>
    <alternativeName>
        <fullName evidence="10">Alpha-IPM isomerase</fullName>
        <shortName evidence="10">IPMI</shortName>
    </alternativeName>
    <alternativeName>
        <fullName evidence="10">Isopropylmalate isomerase</fullName>
    </alternativeName>
</protein>
<dbReference type="PANTHER" id="PTHR43345:SF5">
    <property type="entry name" value="3-ISOPROPYLMALATE DEHYDRATASE SMALL SUBUNIT"/>
    <property type="match status" value="1"/>
</dbReference>
<dbReference type="InterPro" id="IPR033940">
    <property type="entry name" value="IPMI_Swivel"/>
</dbReference>
<evidence type="ECO:0000256" key="5">
    <source>
        <dbReference type="ARBA" id="ARBA00011271"/>
    </source>
</evidence>
<evidence type="ECO:0000256" key="9">
    <source>
        <dbReference type="ARBA" id="ARBA00023304"/>
    </source>
</evidence>
<comment type="similarity">
    <text evidence="4 10">Belongs to the LeuD family. LeuD type 1 subfamily.</text>
</comment>
<dbReference type="RefSeq" id="WP_115219150.1">
    <property type="nucleotide sequence ID" value="NZ_UHIA01000004.1"/>
</dbReference>
<dbReference type="UniPathway" id="UPA00048">
    <property type="reaction ID" value="UER00071"/>
</dbReference>
<evidence type="ECO:0000259" key="11">
    <source>
        <dbReference type="Pfam" id="PF00694"/>
    </source>
</evidence>
<keyword evidence="13" id="KW-1185">Reference proteome</keyword>
<evidence type="ECO:0000256" key="8">
    <source>
        <dbReference type="ARBA" id="ARBA00023239"/>
    </source>
</evidence>
<dbReference type="NCBIfam" id="NF002458">
    <property type="entry name" value="PRK01641.1"/>
    <property type="match status" value="1"/>
</dbReference>
<dbReference type="Pfam" id="PF00694">
    <property type="entry name" value="Aconitase_C"/>
    <property type="match status" value="1"/>
</dbReference>
<dbReference type="AlphaFoldDB" id="A0A380N1Y3"/>
<dbReference type="Proteomes" id="UP000254575">
    <property type="component" value="Unassembled WGS sequence"/>
</dbReference>